<dbReference type="PROSITE" id="PS00723">
    <property type="entry name" value="POLYPRENYL_SYNTHASE_1"/>
    <property type="match status" value="1"/>
</dbReference>
<dbReference type="Pfam" id="PF00348">
    <property type="entry name" value="polyprenyl_synt"/>
    <property type="match status" value="1"/>
</dbReference>
<comment type="similarity">
    <text evidence="2 6">Belongs to the FPP/GGPP synthase family.</text>
</comment>
<name>A0A0G0Y679_9BACT</name>
<dbReference type="AlphaFoldDB" id="A0A0G0Y679"/>
<dbReference type="InterPro" id="IPR008949">
    <property type="entry name" value="Isoprenoid_synthase_dom_sf"/>
</dbReference>
<evidence type="ECO:0008006" key="9">
    <source>
        <dbReference type="Google" id="ProtNLM"/>
    </source>
</evidence>
<dbReference type="InterPro" id="IPR033749">
    <property type="entry name" value="Polyprenyl_synt_CS"/>
</dbReference>
<protein>
    <recommendedName>
        <fullName evidence="9">Polyprenyl synthetase superfamily</fullName>
    </recommendedName>
</protein>
<dbReference type="SUPFAM" id="SSF48576">
    <property type="entry name" value="Terpenoid synthases"/>
    <property type="match status" value="1"/>
</dbReference>
<dbReference type="SFLD" id="SFLDS00005">
    <property type="entry name" value="Isoprenoid_Synthase_Type_I"/>
    <property type="match status" value="1"/>
</dbReference>
<gene>
    <name evidence="7" type="ORF">UU93_C0008G0001</name>
</gene>
<dbReference type="STRING" id="1618356.UU93_C0008G0001"/>
<organism evidence="7 8">
    <name type="scientific">Candidatus Amesbacteria bacterium GW2011_GWA2_42_12</name>
    <dbReference type="NCBI Taxonomy" id="1618356"/>
    <lineage>
        <taxon>Bacteria</taxon>
        <taxon>Candidatus Amesiibacteriota</taxon>
    </lineage>
</organism>
<sequence>MCCHNTAKLTLKDYVGQIDQKLAEYFDKEMLCDFGFNTRQKQVVREMLLHSKEHNLRRSKRLRSSFVHYGYQLEGKKADDKIWQAAMAVELVHSGILMHDDIQDRDVLRRGGPTTHEFYRKKMGGDLHLGEAIGINAGILLQSLGYEMLAKCGSTDAMVKMLRGVSNTAYGQSYDILLEFEKKWSEDDIIALHKAKTAIYTYENPLFIGALLAKLPQKALSILHDYSMDGGVAFQLQDDILGVFGDEEETGKSADSDLKQGKSTLLVLKAFDEPTVQKVWGDMNATRVDLDAAKQVIINCGSLEYNRKLAKEFATKAAVTASKLRGLNLDTEAVDYIQGIAEYMVEREV</sequence>
<dbReference type="GO" id="GO:0008299">
    <property type="term" value="P:isoprenoid biosynthetic process"/>
    <property type="evidence" value="ECO:0007669"/>
    <property type="project" value="InterPro"/>
</dbReference>
<evidence type="ECO:0000256" key="4">
    <source>
        <dbReference type="ARBA" id="ARBA00022723"/>
    </source>
</evidence>
<evidence type="ECO:0000313" key="7">
    <source>
        <dbReference type="EMBL" id="KKS32239.1"/>
    </source>
</evidence>
<keyword evidence="5" id="KW-0460">Magnesium</keyword>
<accession>A0A0G0Y679</accession>
<dbReference type="GO" id="GO:0004659">
    <property type="term" value="F:prenyltransferase activity"/>
    <property type="evidence" value="ECO:0007669"/>
    <property type="project" value="InterPro"/>
</dbReference>
<dbReference type="PANTHER" id="PTHR12001">
    <property type="entry name" value="GERANYLGERANYL PYROPHOSPHATE SYNTHASE"/>
    <property type="match status" value="1"/>
</dbReference>
<keyword evidence="3 6" id="KW-0808">Transferase</keyword>
<evidence type="ECO:0000256" key="6">
    <source>
        <dbReference type="RuleBase" id="RU004466"/>
    </source>
</evidence>
<dbReference type="InterPro" id="IPR000092">
    <property type="entry name" value="Polyprenyl_synt"/>
</dbReference>
<evidence type="ECO:0000256" key="3">
    <source>
        <dbReference type="ARBA" id="ARBA00022679"/>
    </source>
</evidence>
<dbReference type="GO" id="GO:0046872">
    <property type="term" value="F:metal ion binding"/>
    <property type="evidence" value="ECO:0007669"/>
    <property type="project" value="UniProtKB-KW"/>
</dbReference>
<evidence type="ECO:0000256" key="5">
    <source>
        <dbReference type="ARBA" id="ARBA00022842"/>
    </source>
</evidence>
<reference evidence="7 8" key="1">
    <citation type="journal article" date="2015" name="Nature">
        <title>rRNA introns, odd ribosomes, and small enigmatic genomes across a large radiation of phyla.</title>
        <authorList>
            <person name="Brown C.T."/>
            <person name="Hug L.A."/>
            <person name="Thomas B.C."/>
            <person name="Sharon I."/>
            <person name="Castelle C.J."/>
            <person name="Singh A."/>
            <person name="Wilkins M.J."/>
            <person name="Williams K.H."/>
            <person name="Banfield J.F."/>
        </authorList>
    </citation>
    <scope>NUCLEOTIDE SEQUENCE [LARGE SCALE GENOMIC DNA]</scope>
</reference>
<dbReference type="Proteomes" id="UP000034160">
    <property type="component" value="Unassembled WGS sequence"/>
</dbReference>
<keyword evidence="4" id="KW-0479">Metal-binding</keyword>
<comment type="cofactor">
    <cofactor evidence="1">
        <name>Mg(2+)</name>
        <dbReference type="ChEBI" id="CHEBI:18420"/>
    </cofactor>
</comment>
<evidence type="ECO:0000313" key="8">
    <source>
        <dbReference type="Proteomes" id="UP000034160"/>
    </source>
</evidence>
<dbReference type="CDD" id="cd00685">
    <property type="entry name" value="Trans_IPPS_HT"/>
    <property type="match status" value="1"/>
</dbReference>
<comment type="caution">
    <text evidence="7">The sequence shown here is derived from an EMBL/GenBank/DDBJ whole genome shotgun (WGS) entry which is preliminary data.</text>
</comment>
<evidence type="ECO:0000256" key="1">
    <source>
        <dbReference type="ARBA" id="ARBA00001946"/>
    </source>
</evidence>
<dbReference type="PANTHER" id="PTHR12001:SF85">
    <property type="entry name" value="SHORT CHAIN ISOPRENYL DIPHOSPHATE SYNTHASE"/>
    <property type="match status" value="1"/>
</dbReference>
<dbReference type="Gene3D" id="1.10.600.10">
    <property type="entry name" value="Farnesyl Diphosphate Synthase"/>
    <property type="match status" value="1"/>
</dbReference>
<proteinExistence type="inferred from homology"/>
<evidence type="ECO:0000256" key="2">
    <source>
        <dbReference type="ARBA" id="ARBA00006706"/>
    </source>
</evidence>
<dbReference type="EMBL" id="LCCN01000008">
    <property type="protein sequence ID" value="KKS32239.1"/>
    <property type="molecule type" value="Genomic_DNA"/>
</dbReference>